<reference evidence="3 4" key="1">
    <citation type="submission" date="2019-02" db="EMBL/GenBank/DDBJ databases">
        <title>Deep-cultivation of Planctomycetes and their phenomic and genomic characterization uncovers novel biology.</title>
        <authorList>
            <person name="Wiegand S."/>
            <person name="Jogler M."/>
            <person name="Boedeker C."/>
            <person name="Pinto D."/>
            <person name="Vollmers J."/>
            <person name="Rivas-Marin E."/>
            <person name="Kohn T."/>
            <person name="Peeters S.H."/>
            <person name="Heuer A."/>
            <person name="Rast P."/>
            <person name="Oberbeckmann S."/>
            <person name="Bunk B."/>
            <person name="Jeske O."/>
            <person name="Meyerdierks A."/>
            <person name="Storesund J.E."/>
            <person name="Kallscheuer N."/>
            <person name="Luecker S."/>
            <person name="Lage O.M."/>
            <person name="Pohl T."/>
            <person name="Merkel B.J."/>
            <person name="Hornburger P."/>
            <person name="Mueller R.-W."/>
            <person name="Bruemmer F."/>
            <person name="Labrenz M."/>
            <person name="Spormann A.M."/>
            <person name="Op den Camp H."/>
            <person name="Overmann J."/>
            <person name="Amann R."/>
            <person name="Jetten M.S.M."/>
            <person name="Mascher T."/>
            <person name="Medema M.H."/>
            <person name="Devos D.P."/>
            <person name="Kaster A.-K."/>
            <person name="Ovreas L."/>
            <person name="Rohde M."/>
            <person name="Galperin M.Y."/>
            <person name="Jogler C."/>
        </authorList>
    </citation>
    <scope>NUCLEOTIDE SEQUENCE [LARGE SCALE GENOMIC DNA]</scope>
    <source>
        <strain evidence="3 4">KS4</strain>
    </source>
</reference>
<dbReference type="EMBL" id="CP036425">
    <property type="protein sequence ID" value="QDU32376.1"/>
    <property type="molecule type" value="Genomic_DNA"/>
</dbReference>
<dbReference type="InterPro" id="IPR002035">
    <property type="entry name" value="VWF_A"/>
</dbReference>
<dbReference type="Gene3D" id="3.40.50.410">
    <property type="entry name" value="von Willebrand factor, type A domain"/>
    <property type="match status" value="1"/>
</dbReference>
<name>A0A517YQ79_9BACT</name>
<gene>
    <name evidence="3" type="ORF">KS4_04080</name>
</gene>
<feature type="transmembrane region" description="Helical" evidence="1">
    <location>
        <begin position="61"/>
        <end position="82"/>
    </location>
</feature>
<keyword evidence="1" id="KW-0472">Membrane</keyword>
<dbReference type="InterPro" id="IPR024163">
    <property type="entry name" value="Aerotolerance_reg_N"/>
</dbReference>
<dbReference type="PANTHER" id="PTHR37464:SF1">
    <property type="entry name" value="BLL2463 PROTEIN"/>
    <property type="match status" value="1"/>
</dbReference>
<dbReference type="OrthoDB" id="211275at2"/>
<dbReference type="SUPFAM" id="SSF53300">
    <property type="entry name" value="vWA-like"/>
    <property type="match status" value="1"/>
</dbReference>
<evidence type="ECO:0000313" key="4">
    <source>
        <dbReference type="Proteomes" id="UP000317369"/>
    </source>
</evidence>
<accession>A0A517YQ79</accession>
<keyword evidence="1" id="KW-1133">Transmembrane helix</keyword>
<dbReference type="PANTHER" id="PTHR37464">
    <property type="entry name" value="BLL2463 PROTEIN"/>
    <property type="match status" value="1"/>
</dbReference>
<dbReference type="AlphaFoldDB" id="A0A517YQ79"/>
<sequence length="634" mass="71209">MMPGFYVLSSSLLFFLFVPLVVMYFLKMRRQQVEVPSLVLWRKVLADQRVNSPFQRFKKHLLLLLQLLLLAVLILAAMQPYIEGDRASFKNVPILIDHSASMGARSYDGSQTRLEEMVEKVERIIDNLQTDQRVCLIAFADSARKLTDFTNNKRLLLAELEKLTVWDVESEVEDAIRMVEAMRQREKFDRVLMYTDGNVPEQVKVKVSFDLNLHRVDRGGMNVGLTALSAKQNEDGEWEIFANIESSGSGTMTGEMKVMLGGELIVKQAYSVAANEPDRVTIGLPVIEDGLVEVVLIPDGFDSLDADNKAYLAIKPTRNLVVGVSEGLDVMSRAMRRLDDVEFHVIDGREAIQPRYDLAVLSAVDRREEINADVTVIMGGIPKSLHGLLKITGEDDGDYVAASMKQSELLRHIYLESAVFVNRVRYGSYENGESVREEDLEERGWEVLADGSEAPLVLRARLQGKLIYAMLFDMSDSTLPFTPTPPMIAENLKQIAKYRAGLLELNGQKTGVLDAIHLLDKERSYTVAGPKNVVVSSETDVSGTLSGVEAKYSGMYQLRGSNRLLGASLLSEKETNLSIVDTIRFEEHDAIAVTKDVVIDKPIWYWFAIAGLAFLIIEWWFYQRKPGGWSRQLG</sequence>
<keyword evidence="4" id="KW-1185">Reference proteome</keyword>
<dbReference type="SMART" id="SM00327">
    <property type="entry name" value="VWA"/>
    <property type="match status" value="1"/>
</dbReference>
<evidence type="ECO:0000259" key="2">
    <source>
        <dbReference type="PROSITE" id="PS50234"/>
    </source>
</evidence>
<dbReference type="Pfam" id="PF07584">
    <property type="entry name" value="BatA"/>
    <property type="match status" value="1"/>
</dbReference>
<protein>
    <recommendedName>
        <fullName evidence="2">VWFA domain-containing protein</fullName>
    </recommendedName>
</protein>
<dbReference type="KEGG" id="pcor:KS4_04080"/>
<feature type="transmembrane region" description="Helical" evidence="1">
    <location>
        <begin position="603"/>
        <end position="622"/>
    </location>
</feature>
<proteinExistence type="predicted"/>
<dbReference type="InterPro" id="IPR036465">
    <property type="entry name" value="vWFA_dom_sf"/>
</dbReference>
<feature type="domain" description="VWFA" evidence="2">
    <location>
        <begin position="91"/>
        <end position="295"/>
    </location>
</feature>
<feature type="transmembrane region" description="Helical" evidence="1">
    <location>
        <begin position="6"/>
        <end position="26"/>
    </location>
</feature>
<organism evidence="3 4">
    <name type="scientific">Poriferisphaera corsica</name>
    <dbReference type="NCBI Taxonomy" id="2528020"/>
    <lineage>
        <taxon>Bacteria</taxon>
        <taxon>Pseudomonadati</taxon>
        <taxon>Planctomycetota</taxon>
        <taxon>Phycisphaerae</taxon>
        <taxon>Phycisphaerales</taxon>
        <taxon>Phycisphaeraceae</taxon>
        <taxon>Poriferisphaera</taxon>
    </lineage>
</organism>
<evidence type="ECO:0000313" key="3">
    <source>
        <dbReference type="EMBL" id="QDU32376.1"/>
    </source>
</evidence>
<keyword evidence="1" id="KW-0812">Transmembrane</keyword>
<evidence type="ECO:0000256" key="1">
    <source>
        <dbReference type="SAM" id="Phobius"/>
    </source>
</evidence>
<dbReference type="PROSITE" id="PS50234">
    <property type="entry name" value="VWFA"/>
    <property type="match status" value="1"/>
</dbReference>
<dbReference type="Pfam" id="PF13519">
    <property type="entry name" value="VWA_2"/>
    <property type="match status" value="1"/>
</dbReference>
<dbReference type="Proteomes" id="UP000317369">
    <property type="component" value="Chromosome"/>
</dbReference>